<feature type="compositionally biased region" description="Polar residues" evidence="1">
    <location>
        <begin position="123"/>
        <end position="134"/>
    </location>
</feature>
<proteinExistence type="predicted"/>
<dbReference type="AlphaFoldDB" id="A0AAD8MMI0"/>
<reference evidence="2" key="2">
    <citation type="submission" date="2023-05" db="EMBL/GenBank/DDBJ databases">
        <authorList>
            <person name="Schelkunov M.I."/>
        </authorList>
    </citation>
    <scope>NUCLEOTIDE SEQUENCE</scope>
    <source>
        <strain evidence="2">Hsosn_3</strain>
        <tissue evidence="2">Leaf</tissue>
    </source>
</reference>
<reference evidence="2" key="1">
    <citation type="submission" date="2023-02" db="EMBL/GenBank/DDBJ databases">
        <title>Genome of toxic invasive species Heracleum sosnowskyi carries increased number of genes despite the absence of recent whole-genome duplications.</title>
        <authorList>
            <person name="Schelkunov M."/>
            <person name="Shtratnikova V."/>
            <person name="Makarenko M."/>
            <person name="Klepikova A."/>
            <person name="Omelchenko D."/>
            <person name="Novikova G."/>
            <person name="Obukhova E."/>
            <person name="Bogdanov V."/>
            <person name="Penin A."/>
            <person name="Logacheva M."/>
        </authorList>
    </citation>
    <scope>NUCLEOTIDE SEQUENCE</scope>
    <source>
        <strain evidence="2">Hsosn_3</strain>
        <tissue evidence="2">Leaf</tissue>
    </source>
</reference>
<sequence length="208" mass="24166">MIDQENVSNNKIDILMREKYNLDTVLKQFTKRNTILKSMIYNSKLSSNKEGLGYDANIHLEREAHIHTPTQDTQPKTPTNVCSVYNSSGHESLNCNAKEGVNKGKYKWIPKGAFLIKRKENKSAQGNSVKNAQKQPKHFYHQEPIKFQQRNNKYMASTSTKNTRKSNVPKRSFIVQSSNNPYIQYDQVHYMPRNISDYNDRTSHHVMD</sequence>
<evidence type="ECO:0000313" key="3">
    <source>
        <dbReference type="Proteomes" id="UP001237642"/>
    </source>
</evidence>
<protein>
    <submittedName>
        <fullName evidence="2">Uncharacterized protein</fullName>
    </submittedName>
</protein>
<gene>
    <name evidence="2" type="ORF">POM88_019785</name>
</gene>
<organism evidence="2 3">
    <name type="scientific">Heracleum sosnowskyi</name>
    <dbReference type="NCBI Taxonomy" id="360622"/>
    <lineage>
        <taxon>Eukaryota</taxon>
        <taxon>Viridiplantae</taxon>
        <taxon>Streptophyta</taxon>
        <taxon>Embryophyta</taxon>
        <taxon>Tracheophyta</taxon>
        <taxon>Spermatophyta</taxon>
        <taxon>Magnoliopsida</taxon>
        <taxon>eudicotyledons</taxon>
        <taxon>Gunneridae</taxon>
        <taxon>Pentapetalae</taxon>
        <taxon>asterids</taxon>
        <taxon>campanulids</taxon>
        <taxon>Apiales</taxon>
        <taxon>Apiaceae</taxon>
        <taxon>Apioideae</taxon>
        <taxon>apioid superclade</taxon>
        <taxon>Tordylieae</taxon>
        <taxon>Tordyliinae</taxon>
        <taxon>Heracleum</taxon>
    </lineage>
</organism>
<keyword evidence="3" id="KW-1185">Reference proteome</keyword>
<comment type="caution">
    <text evidence="2">The sequence shown here is derived from an EMBL/GenBank/DDBJ whole genome shotgun (WGS) entry which is preliminary data.</text>
</comment>
<accession>A0AAD8MMI0</accession>
<dbReference type="EMBL" id="JAUIZM010000005">
    <property type="protein sequence ID" value="KAK1382050.1"/>
    <property type="molecule type" value="Genomic_DNA"/>
</dbReference>
<evidence type="ECO:0000256" key="1">
    <source>
        <dbReference type="SAM" id="MobiDB-lite"/>
    </source>
</evidence>
<dbReference type="Proteomes" id="UP001237642">
    <property type="component" value="Unassembled WGS sequence"/>
</dbReference>
<name>A0AAD8MMI0_9APIA</name>
<feature type="region of interest" description="Disordered" evidence="1">
    <location>
        <begin position="121"/>
        <end position="140"/>
    </location>
</feature>
<evidence type="ECO:0000313" key="2">
    <source>
        <dbReference type="EMBL" id="KAK1382050.1"/>
    </source>
</evidence>